<dbReference type="AlphaFoldDB" id="A0A099CW06"/>
<dbReference type="Pfam" id="PF05229">
    <property type="entry name" value="SCPU"/>
    <property type="match status" value="1"/>
</dbReference>
<dbReference type="SMART" id="SM00972">
    <property type="entry name" value="SCPU"/>
    <property type="match status" value="1"/>
</dbReference>
<comment type="caution">
    <text evidence="3">The sequence shown here is derived from an EMBL/GenBank/DDBJ whole genome shotgun (WGS) entry which is preliminary data.</text>
</comment>
<dbReference type="InterPro" id="IPR036937">
    <property type="entry name" value="Adhesion_dom_fimbrial_sf"/>
</dbReference>
<dbReference type="Gene3D" id="2.60.40.1090">
    <property type="entry name" value="Fimbrial-type adhesion domain"/>
    <property type="match status" value="1"/>
</dbReference>
<keyword evidence="1" id="KW-0732">Signal</keyword>
<proteinExistence type="predicted"/>
<protein>
    <recommendedName>
        <fullName evidence="2">Spore coat protein U/FanG domain-containing protein</fullName>
    </recommendedName>
</protein>
<gene>
    <name evidence="3" type="ORF">LF63_0111455</name>
</gene>
<evidence type="ECO:0000313" key="4">
    <source>
        <dbReference type="Proteomes" id="UP000029708"/>
    </source>
</evidence>
<dbReference type="GO" id="GO:0007155">
    <property type="term" value="P:cell adhesion"/>
    <property type="evidence" value="ECO:0007669"/>
    <property type="project" value="InterPro"/>
</dbReference>
<name>A0A099CW06_9GAMM</name>
<dbReference type="InterPro" id="IPR053167">
    <property type="entry name" value="Spore_coat_component"/>
</dbReference>
<dbReference type="OrthoDB" id="8588792at2"/>
<dbReference type="PANTHER" id="PTHR37089:SF4">
    <property type="entry name" value="EXPORTED PROTEIN"/>
    <property type="match status" value="1"/>
</dbReference>
<reference evidence="3 4" key="1">
    <citation type="submission" date="2014-09" db="EMBL/GenBank/DDBJ databases">
        <title>Xanthomonadaceae 3.5X direct submission.</title>
        <authorList>
            <person name="Fang T."/>
            <person name="Wang H."/>
        </authorList>
    </citation>
    <scope>NUCLEOTIDE SEQUENCE [LARGE SCALE GENOMIC DNA]</scope>
    <source>
        <strain evidence="3 4">3.5X</strain>
    </source>
</reference>
<dbReference type="GO" id="GO:0009289">
    <property type="term" value="C:pilus"/>
    <property type="evidence" value="ECO:0007669"/>
    <property type="project" value="InterPro"/>
</dbReference>
<dbReference type="Proteomes" id="UP000029708">
    <property type="component" value="Unassembled WGS sequence"/>
</dbReference>
<dbReference type="EMBL" id="JROI01000013">
    <property type="protein sequence ID" value="KGI77215.1"/>
    <property type="molecule type" value="Genomic_DNA"/>
</dbReference>
<feature type="domain" description="Spore coat protein U/FanG" evidence="2">
    <location>
        <begin position="38"/>
        <end position="173"/>
    </location>
</feature>
<feature type="signal peptide" evidence="1">
    <location>
        <begin position="1"/>
        <end position="33"/>
    </location>
</feature>
<evidence type="ECO:0000313" key="3">
    <source>
        <dbReference type="EMBL" id="KGI77215.1"/>
    </source>
</evidence>
<dbReference type="STRING" id="1543381.LF63_0111455"/>
<organism evidence="3 4">
    <name type="scientific">Oleiagrimonas soli</name>
    <dbReference type="NCBI Taxonomy" id="1543381"/>
    <lineage>
        <taxon>Bacteria</taxon>
        <taxon>Pseudomonadati</taxon>
        <taxon>Pseudomonadota</taxon>
        <taxon>Gammaproteobacteria</taxon>
        <taxon>Lysobacterales</taxon>
        <taxon>Rhodanobacteraceae</taxon>
        <taxon>Oleiagrimonas</taxon>
    </lineage>
</organism>
<evidence type="ECO:0000256" key="1">
    <source>
        <dbReference type="SAM" id="SignalP"/>
    </source>
</evidence>
<accession>A0A099CW06</accession>
<dbReference type="PANTHER" id="PTHR37089">
    <property type="entry name" value="PROTEIN U-RELATED"/>
    <property type="match status" value="1"/>
</dbReference>
<keyword evidence="4" id="KW-1185">Reference proteome</keyword>
<dbReference type="HOGENOM" id="CLU_103262_4_1_6"/>
<feature type="chain" id="PRO_5001952973" description="Spore coat protein U/FanG domain-containing protein" evidence="1">
    <location>
        <begin position="34"/>
        <end position="176"/>
    </location>
</feature>
<dbReference type="InterPro" id="IPR007893">
    <property type="entry name" value="Spore_coat_U/FanG"/>
</dbReference>
<sequence length="176" mass="17688">MQAAGQRGRSSRKALAWGSAMLLACLACGAADAATTSTTFSVNATVLASCAISATNLNFGNYDPGSATPDDATSTVSVQCSTGTSYAVSLDAGTTSGSTLTSRNMSDGIASTLNYQLYTDAAHTTVWGDGSGSTLTNSGVGTGSSSQDYTVYGRVPISQFVTSGAYSDTITATVSY</sequence>
<dbReference type="PROSITE" id="PS51257">
    <property type="entry name" value="PROKAR_LIPOPROTEIN"/>
    <property type="match status" value="1"/>
</dbReference>
<evidence type="ECO:0000259" key="2">
    <source>
        <dbReference type="Pfam" id="PF05229"/>
    </source>
</evidence>